<dbReference type="Proteomes" id="UP000183407">
    <property type="component" value="Unassembled WGS sequence"/>
</dbReference>
<dbReference type="CDD" id="cd02440">
    <property type="entry name" value="AdoMet_MTases"/>
    <property type="match status" value="1"/>
</dbReference>
<sequence>MGLGARLLGDGHGHADDASGGLIRRARLCEICSAAAFAGRRRRVFDRLAALSGVGPGDRVLDVGCGTGFFATRLAAAVQPGGRVDGIDPSPPMIDYAAGRGAAHCVFTVAAAEALPFEDATFDVVTSTLVIHHITPGNRATALAEMARVLRPGGHLLVADFRPPANPVAAHLISALAGHAMAHNPIGELTGLIERAGLRVTGTGDHRPWLHYLRADKPSS</sequence>
<dbReference type="InterPro" id="IPR041698">
    <property type="entry name" value="Methyltransf_25"/>
</dbReference>
<reference evidence="3" key="1">
    <citation type="submission" date="2016-10" db="EMBL/GenBank/DDBJ databases">
        <authorList>
            <person name="Varghese N."/>
        </authorList>
    </citation>
    <scope>NUCLEOTIDE SEQUENCE [LARGE SCALE GENOMIC DNA]</scope>
    <source>
        <strain evidence="3">DSM 44719</strain>
    </source>
</reference>
<feature type="domain" description="Methyltransferase" evidence="1">
    <location>
        <begin position="60"/>
        <end position="154"/>
    </location>
</feature>
<keyword evidence="2" id="KW-0808">Transferase</keyword>
<dbReference type="SUPFAM" id="SSF53335">
    <property type="entry name" value="S-adenosyl-L-methionine-dependent methyltransferases"/>
    <property type="match status" value="1"/>
</dbReference>
<dbReference type="AlphaFoldDB" id="A0A1H4IS65"/>
<dbReference type="GO" id="GO:0032259">
    <property type="term" value="P:methylation"/>
    <property type="evidence" value="ECO:0007669"/>
    <property type="project" value="UniProtKB-KW"/>
</dbReference>
<dbReference type="InterPro" id="IPR029063">
    <property type="entry name" value="SAM-dependent_MTases_sf"/>
</dbReference>
<accession>A0A1H4IS65</accession>
<dbReference type="EMBL" id="FNTL01000002">
    <property type="protein sequence ID" value="SEB36062.1"/>
    <property type="molecule type" value="Genomic_DNA"/>
</dbReference>
<evidence type="ECO:0000313" key="2">
    <source>
        <dbReference type="EMBL" id="SEB36062.1"/>
    </source>
</evidence>
<name>A0A1H4IS65_RHOJO</name>
<dbReference type="Pfam" id="PF13649">
    <property type="entry name" value="Methyltransf_25"/>
    <property type="match status" value="1"/>
</dbReference>
<protein>
    <submittedName>
        <fullName evidence="2">Methyltransferase domain-containing protein</fullName>
    </submittedName>
</protein>
<dbReference type="PANTHER" id="PTHR42912">
    <property type="entry name" value="METHYLTRANSFERASE"/>
    <property type="match status" value="1"/>
</dbReference>
<dbReference type="GO" id="GO:0008168">
    <property type="term" value="F:methyltransferase activity"/>
    <property type="evidence" value="ECO:0007669"/>
    <property type="project" value="UniProtKB-KW"/>
</dbReference>
<dbReference type="InterPro" id="IPR050508">
    <property type="entry name" value="Methyltransf_Superfamily"/>
</dbReference>
<gene>
    <name evidence="2" type="ORF">SAMN04490220_0357</name>
</gene>
<proteinExistence type="predicted"/>
<evidence type="ECO:0000259" key="1">
    <source>
        <dbReference type="Pfam" id="PF13649"/>
    </source>
</evidence>
<dbReference type="OrthoDB" id="9808140at2"/>
<organism evidence="2 3">
    <name type="scientific">Rhodococcus jostii</name>
    <dbReference type="NCBI Taxonomy" id="132919"/>
    <lineage>
        <taxon>Bacteria</taxon>
        <taxon>Bacillati</taxon>
        <taxon>Actinomycetota</taxon>
        <taxon>Actinomycetes</taxon>
        <taxon>Mycobacteriales</taxon>
        <taxon>Nocardiaceae</taxon>
        <taxon>Rhodococcus</taxon>
    </lineage>
</organism>
<keyword evidence="2" id="KW-0489">Methyltransferase</keyword>
<dbReference type="RefSeq" id="WP_073357895.1">
    <property type="nucleotide sequence ID" value="NZ_FNTL01000002.1"/>
</dbReference>
<evidence type="ECO:0000313" key="3">
    <source>
        <dbReference type="Proteomes" id="UP000183407"/>
    </source>
</evidence>
<dbReference type="Gene3D" id="3.40.50.150">
    <property type="entry name" value="Vaccinia Virus protein VP39"/>
    <property type="match status" value="1"/>
</dbReference>